<dbReference type="PROSITE" id="PS50011">
    <property type="entry name" value="PROTEIN_KINASE_DOM"/>
    <property type="match status" value="1"/>
</dbReference>
<name>A0A183H8L4_9BILA</name>
<dbReference type="GO" id="GO:0004715">
    <property type="term" value="F:non-membrane spanning protein tyrosine kinase activity"/>
    <property type="evidence" value="ECO:0007669"/>
    <property type="project" value="UniProtKB-EC"/>
</dbReference>
<evidence type="ECO:0000313" key="8">
    <source>
        <dbReference type="EMBL" id="VDO37866.1"/>
    </source>
</evidence>
<dbReference type="InterPro" id="IPR000719">
    <property type="entry name" value="Prot_kinase_dom"/>
</dbReference>
<dbReference type="InterPro" id="IPR001245">
    <property type="entry name" value="Ser-Thr/Tyr_kinase_cat_dom"/>
</dbReference>
<reference evidence="8 9" key="2">
    <citation type="submission" date="2018-11" db="EMBL/GenBank/DDBJ databases">
        <authorList>
            <consortium name="Pathogen Informatics"/>
        </authorList>
    </citation>
    <scope>NUCLEOTIDE SEQUENCE [LARGE SCALE GENOMIC DNA]</scope>
</reference>
<dbReference type="Proteomes" id="UP000267606">
    <property type="component" value="Unassembled WGS sequence"/>
</dbReference>
<evidence type="ECO:0000256" key="4">
    <source>
        <dbReference type="ARBA" id="ARBA00022840"/>
    </source>
</evidence>
<dbReference type="InterPro" id="IPR000980">
    <property type="entry name" value="SH2"/>
</dbReference>
<organism evidence="10">
    <name type="scientific">Onchocerca flexuosa</name>
    <dbReference type="NCBI Taxonomy" id="387005"/>
    <lineage>
        <taxon>Eukaryota</taxon>
        <taxon>Metazoa</taxon>
        <taxon>Ecdysozoa</taxon>
        <taxon>Nematoda</taxon>
        <taxon>Chromadorea</taxon>
        <taxon>Rhabditida</taxon>
        <taxon>Spirurina</taxon>
        <taxon>Spiruromorpha</taxon>
        <taxon>Filarioidea</taxon>
        <taxon>Onchocercidae</taxon>
        <taxon>Onchocerca</taxon>
    </lineage>
</organism>
<evidence type="ECO:0000256" key="2">
    <source>
        <dbReference type="ARBA" id="ARBA00022741"/>
    </source>
</evidence>
<sequence length="222" mass="25780">MYKEPGLEYAEWYHGLLSRKDINKLLTKHGQFLQGLQPVLSVKWNDMIMHFTICQNDGKVSIEKCEFASICELISRNLAKTSSNFVCNYRYHMITKDPITDQSGAMLLYVVPRQNWEVKHEQVKILNEFTYPSHKNSLYPIELGELLGEGALSAVYKGILKNNEREKEVAIKVRKGRRLDREIVEQICREARIMRKLEHPNLVRLYGIAISKVLNSCLINQI</sequence>
<keyword evidence="2 6" id="KW-0547">Nucleotide-binding</keyword>
<evidence type="ECO:0000256" key="6">
    <source>
        <dbReference type="RuleBase" id="RU362096"/>
    </source>
</evidence>
<reference evidence="10" key="1">
    <citation type="submission" date="2016-06" db="UniProtKB">
        <authorList>
            <consortium name="WormBaseParasite"/>
        </authorList>
    </citation>
    <scope>IDENTIFICATION</scope>
</reference>
<dbReference type="InterPro" id="IPR011009">
    <property type="entry name" value="Kinase-like_dom_sf"/>
</dbReference>
<keyword evidence="1 6" id="KW-0808">Transferase</keyword>
<dbReference type="WBParaSite" id="OFLC_0000382501-mRNA-1">
    <property type="protein sequence ID" value="OFLC_0000382501-mRNA-1"/>
    <property type="gene ID" value="OFLC_0000382501"/>
</dbReference>
<comment type="similarity">
    <text evidence="6">Belongs to the protein kinase superfamily. Tyr protein kinase family.</text>
</comment>
<gene>
    <name evidence="8" type="ORF">OFLC_LOCUS3821</name>
</gene>
<evidence type="ECO:0000256" key="3">
    <source>
        <dbReference type="ARBA" id="ARBA00022777"/>
    </source>
</evidence>
<dbReference type="SUPFAM" id="SSF56112">
    <property type="entry name" value="Protein kinase-like (PK-like)"/>
    <property type="match status" value="1"/>
</dbReference>
<dbReference type="InterPro" id="IPR036860">
    <property type="entry name" value="SH2_dom_sf"/>
</dbReference>
<dbReference type="SMART" id="SM00252">
    <property type="entry name" value="SH2"/>
    <property type="match status" value="1"/>
</dbReference>
<evidence type="ECO:0000313" key="10">
    <source>
        <dbReference type="WBParaSite" id="OFLC_0000382501-mRNA-1"/>
    </source>
</evidence>
<dbReference type="PANTHER" id="PTHR24418">
    <property type="entry name" value="TYROSINE-PROTEIN KINASE"/>
    <property type="match status" value="1"/>
</dbReference>
<dbReference type="InterPro" id="IPR050198">
    <property type="entry name" value="Non-receptor_tyrosine_kinases"/>
</dbReference>
<proteinExistence type="inferred from homology"/>
<keyword evidence="5 6" id="KW-0829">Tyrosine-protein kinase</keyword>
<dbReference type="EMBL" id="UZAJ01002687">
    <property type="protein sequence ID" value="VDO37866.1"/>
    <property type="molecule type" value="Genomic_DNA"/>
</dbReference>
<dbReference type="EC" id="2.7.10.2" evidence="6"/>
<evidence type="ECO:0000313" key="9">
    <source>
        <dbReference type="Proteomes" id="UP000267606"/>
    </source>
</evidence>
<dbReference type="Pfam" id="PF07714">
    <property type="entry name" value="PK_Tyr_Ser-Thr"/>
    <property type="match status" value="1"/>
</dbReference>
<protein>
    <recommendedName>
        <fullName evidence="6">Tyrosine-protein kinase</fullName>
        <ecNumber evidence="6">2.7.10.2</ecNumber>
    </recommendedName>
</protein>
<keyword evidence="3 6" id="KW-0418">Kinase</keyword>
<evidence type="ECO:0000259" key="7">
    <source>
        <dbReference type="PROSITE" id="PS50011"/>
    </source>
</evidence>
<accession>A0A183H8L4</accession>
<dbReference type="SUPFAM" id="SSF55550">
    <property type="entry name" value="SH2 domain"/>
    <property type="match status" value="1"/>
</dbReference>
<keyword evidence="4 6" id="KW-0067">ATP-binding</keyword>
<dbReference type="AlphaFoldDB" id="A0A183H8L4"/>
<dbReference type="Pfam" id="PF00017">
    <property type="entry name" value="SH2"/>
    <property type="match status" value="1"/>
</dbReference>
<evidence type="ECO:0000256" key="5">
    <source>
        <dbReference type="ARBA" id="ARBA00023137"/>
    </source>
</evidence>
<dbReference type="Gene3D" id="3.30.505.10">
    <property type="entry name" value="SH2 domain"/>
    <property type="match status" value="1"/>
</dbReference>
<feature type="domain" description="Protein kinase" evidence="7">
    <location>
        <begin position="141"/>
        <end position="222"/>
    </location>
</feature>
<keyword evidence="9" id="KW-1185">Reference proteome</keyword>
<dbReference type="GO" id="GO:0005524">
    <property type="term" value="F:ATP binding"/>
    <property type="evidence" value="ECO:0007669"/>
    <property type="project" value="UniProtKB-KW"/>
</dbReference>
<evidence type="ECO:0000256" key="1">
    <source>
        <dbReference type="ARBA" id="ARBA00022679"/>
    </source>
</evidence>
<comment type="catalytic activity">
    <reaction evidence="6">
        <text>L-tyrosyl-[protein] + ATP = O-phospho-L-tyrosyl-[protein] + ADP + H(+)</text>
        <dbReference type="Rhea" id="RHEA:10596"/>
        <dbReference type="Rhea" id="RHEA-COMP:10136"/>
        <dbReference type="Rhea" id="RHEA-COMP:20101"/>
        <dbReference type="ChEBI" id="CHEBI:15378"/>
        <dbReference type="ChEBI" id="CHEBI:30616"/>
        <dbReference type="ChEBI" id="CHEBI:46858"/>
        <dbReference type="ChEBI" id="CHEBI:61978"/>
        <dbReference type="ChEBI" id="CHEBI:456216"/>
        <dbReference type="EC" id="2.7.10.2"/>
    </reaction>
</comment>
<dbReference type="STRING" id="387005.A0A183H8L4"/>
<dbReference type="Gene3D" id="3.30.200.20">
    <property type="entry name" value="Phosphorylase Kinase, domain 1"/>
    <property type="match status" value="1"/>
</dbReference>